<proteinExistence type="predicted"/>
<evidence type="ECO:0000256" key="1">
    <source>
        <dbReference type="ARBA" id="ARBA00001911"/>
    </source>
</evidence>
<name>A0A444L523_METS7</name>
<evidence type="ECO:0000259" key="4">
    <source>
        <dbReference type="Pfam" id="PF16363"/>
    </source>
</evidence>
<evidence type="ECO:0000256" key="3">
    <source>
        <dbReference type="ARBA" id="ARBA00023239"/>
    </source>
</evidence>
<dbReference type="InterPro" id="IPR016040">
    <property type="entry name" value="NAD(P)-bd_dom"/>
</dbReference>
<dbReference type="PANTHER" id="PTHR43000">
    <property type="entry name" value="DTDP-D-GLUCOSE 4,6-DEHYDRATASE-RELATED"/>
    <property type="match status" value="1"/>
</dbReference>
<dbReference type="EMBL" id="RXGA01000007">
    <property type="protein sequence ID" value="RWX72691.1"/>
    <property type="molecule type" value="Genomic_DNA"/>
</dbReference>
<dbReference type="NCBIfam" id="TIGR01181">
    <property type="entry name" value="dTDP_gluc_dehyt"/>
    <property type="match status" value="1"/>
</dbReference>
<dbReference type="Pfam" id="PF16363">
    <property type="entry name" value="GDP_Man_Dehyd"/>
    <property type="match status" value="1"/>
</dbReference>
<gene>
    <name evidence="5" type="ORF">Metus_0760</name>
</gene>
<feature type="domain" description="NAD(P)-binding" evidence="4">
    <location>
        <begin position="21"/>
        <end position="323"/>
    </location>
</feature>
<dbReference type="Gene3D" id="3.90.25.10">
    <property type="entry name" value="UDP-galactose 4-epimerase, domain 1"/>
    <property type="match status" value="1"/>
</dbReference>
<dbReference type="InterPro" id="IPR036291">
    <property type="entry name" value="NAD(P)-bd_dom_sf"/>
</dbReference>
<dbReference type="AlphaFoldDB" id="A0A444L523"/>
<keyword evidence="3" id="KW-0456">Lyase</keyword>
<accession>A0A444L523</accession>
<dbReference type="InterPro" id="IPR020904">
    <property type="entry name" value="Sc_DH/Rdtase_CS"/>
</dbReference>
<evidence type="ECO:0000313" key="6">
    <source>
        <dbReference type="Proteomes" id="UP000288215"/>
    </source>
</evidence>
<dbReference type="SUPFAM" id="SSF51735">
    <property type="entry name" value="NAD(P)-binding Rossmann-fold domains"/>
    <property type="match status" value="1"/>
</dbReference>
<dbReference type="GO" id="GO:0008460">
    <property type="term" value="F:dTDP-glucose 4,6-dehydratase activity"/>
    <property type="evidence" value="ECO:0007669"/>
    <property type="project" value="InterPro"/>
</dbReference>
<evidence type="ECO:0000313" key="5">
    <source>
        <dbReference type="EMBL" id="RWX72691.1"/>
    </source>
</evidence>
<dbReference type="Gene3D" id="3.40.50.720">
    <property type="entry name" value="NAD(P)-binding Rossmann-like Domain"/>
    <property type="match status" value="1"/>
</dbReference>
<keyword evidence="2" id="KW-0520">NAD</keyword>
<dbReference type="Proteomes" id="UP000288215">
    <property type="component" value="Unassembled WGS sequence"/>
</dbReference>
<comment type="caution">
    <text evidence="5">The sequence shown here is derived from an EMBL/GenBank/DDBJ whole genome shotgun (WGS) entry which is preliminary data.</text>
</comment>
<dbReference type="GO" id="GO:0009225">
    <property type="term" value="P:nucleotide-sugar metabolic process"/>
    <property type="evidence" value="ECO:0007669"/>
    <property type="project" value="InterPro"/>
</dbReference>
<protein>
    <submittedName>
        <fullName evidence="5">dTDP-glucose 4,6-dehydratase</fullName>
    </submittedName>
</protein>
<dbReference type="CDD" id="cd05246">
    <property type="entry name" value="dTDP_GD_SDR_e"/>
    <property type="match status" value="1"/>
</dbReference>
<reference evidence="5 6" key="1">
    <citation type="submission" date="2018-12" db="EMBL/GenBank/DDBJ databases">
        <title>The complete genome of the methanogenic archaea of the candidate phylum Verstraetearchaeota, obtained from the metagenome of underground thermal water.</title>
        <authorList>
            <person name="Kadnikov V.V."/>
            <person name="Mardanov A.V."/>
            <person name="Beletsky A.V."/>
            <person name="Karnachuk O.V."/>
            <person name="Ravin N.V."/>
        </authorList>
    </citation>
    <scope>NUCLEOTIDE SEQUENCE [LARGE SCALE GENOMIC DNA]</scope>
    <source>
        <strain evidence="5">Ch88</strain>
    </source>
</reference>
<sequence>MHPSRERGGKEAQGEEKMKLLITGGAGFIGSNFIRYTLREHPEWQVVNLDKLTYAGNLASLKDVEDNPRYRFVRGDIADRGLVERLFHEEKFDAVVNFAAESHVDRSILDSSPFIETNVKGVQVLLEAAREFKIKKFVQISTDEVYGSLGPDDPPCTEESPLLPNSPYSASKAAADLLCRAYHKTYGLPVVITRSSNNYGPYQFPEKLIPLMIINALEDKPLPVYGDGQNVRDWLFVEDNCRAIALVIEKGKPGEIYNIGGGEEKRNIDVVNAILRLLGKPESLITFVKDRPGHDRRYALDTGKMFQEFSWQPVVSFEEGLAQTVKWYLENRAWWERVRTGAYGKFIEQWYSFA</sequence>
<organism evidence="5 6">
    <name type="scientific">Methanosuratincola subterraneus</name>
    <dbReference type="NCBI Taxonomy" id="2593994"/>
    <lineage>
        <taxon>Archaea</taxon>
        <taxon>Thermoproteota</taxon>
        <taxon>Methanosuratincolia</taxon>
        <taxon>Candidatus Methanomethylicales</taxon>
        <taxon>Candidatus Methanomethylicaceae</taxon>
        <taxon>Candidatus Methanosuratincola (ex Vanwonterghem et al. 2016)</taxon>
    </lineage>
</organism>
<evidence type="ECO:0000256" key="2">
    <source>
        <dbReference type="ARBA" id="ARBA00023027"/>
    </source>
</evidence>
<comment type="cofactor">
    <cofactor evidence="1">
        <name>NAD(+)</name>
        <dbReference type="ChEBI" id="CHEBI:57540"/>
    </cofactor>
</comment>
<dbReference type="InterPro" id="IPR005888">
    <property type="entry name" value="dTDP_Gluc_deHydtase"/>
</dbReference>
<dbReference type="PROSITE" id="PS00061">
    <property type="entry name" value="ADH_SHORT"/>
    <property type="match status" value="1"/>
</dbReference>
<dbReference type="FunFam" id="3.40.50.720:FF:000304">
    <property type="entry name" value="UDP-glucose 4,6-dehydratase"/>
    <property type="match status" value="1"/>
</dbReference>